<feature type="signal peptide" evidence="1">
    <location>
        <begin position="1"/>
        <end position="22"/>
    </location>
</feature>
<evidence type="ECO:0000256" key="1">
    <source>
        <dbReference type="SAM" id="SignalP"/>
    </source>
</evidence>
<organism evidence="2 3">
    <name type="scientific">Aspergillus coremiiformis</name>
    <dbReference type="NCBI Taxonomy" id="138285"/>
    <lineage>
        <taxon>Eukaryota</taxon>
        <taxon>Fungi</taxon>
        <taxon>Dikarya</taxon>
        <taxon>Ascomycota</taxon>
        <taxon>Pezizomycotina</taxon>
        <taxon>Eurotiomycetes</taxon>
        <taxon>Eurotiomycetidae</taxon>
        <taxon>Eurotiales</taxon>
        <taxon>Aspergillaceae</taxon>
        <taxon>Aspergillus</taxon>
        <taxon>Aspergillus subgen. Circumdati</taxon>
    </lineage>
</organism>
<sequence>MRLSIQQILATLVAAAAATCAAVPTEEPSWRDVLFSFENANPTDFFHLGNDGVLRHFSESGRVLNYAPLSPQQISQALSDTSSFSTAEEKEHLSQVFENVDGRNVKGLALLNPPAYIYPTSFLANRRPSETSEVPQSDLGLNPKLGCVARRCYPRDSCTRYPYCTRCVVRDWRKEGECE</sequence>
<keyword evidence="3" id="KW-1185">Reference proteome</keyword>
<keyword evidence="1" id="KW-0732">Signal</keyword>
<feature type="chain" id="PRO_5024862149" evidence="1">
    <location>
        <begin position="23"/>
        <end position="179"/>
    </location>
</feature>
<name>A0A5N6Z4H8_9EURO</name>
<protein>
    <submittedName>
        <fullName evidence="2">Uncharacterized protein</fullName>
    </submittedName>
</protein>
<proteinExistence type="predicted"/>
<dbReference type="EMBL" id="ML739126">
    <property type="protein sequence ID" value="KAE8352572.1"/>
    <property type="molecule type" value="Genomic_DNA"/>
</dbReference>
<accession>A0A5N6Z4H8</accession>
<dbReference type="AlphaFoldDB" id="A0A5N6Z4H8"/>
<dbReference type="OrthoDB" id="3660917at2759"/>
<dbReference type="Proteomes" id="UP000327118">
    <property type="component" value="Unassembled WGS sequence"/>
</dbReference>
<gene>
    <name evidence="2" type="ORF">BDV28DRAFT_148924</name>
</gene>
<evidence type="ECO:0000313" key="3">
    <source>
        <dbReference type="Proteomes" id="UP000327118"/>
    </source>
</evidence>
<evidence type="ECO:0000313" key="2">
    <source>
        <dbReference type="EMBL" id="KAE8352572.1"/>
    </source>
</evidence>
<reference evidence="3" key="1">
    <citation type="submission" date="2019-04" db="EMBL/GenBank/DDBJ databases">
        <title>Friends and foes A comparative genomics studyof 23 Aspergillus species from section Flavi.</title>
        <authorList>
            <consortium name="DOE Joint Genome Institute"/>
            <person name="Kjaerbolling I."/>
            <person name="Vesth T."/>
            <person name="Frisvad J.C."/>
            <person name="Nybo J.L."/>
            <person name="Theobald S."/>
            <person name="Kildgaard S."/>
            <person name="Isbrandt T."/>
            <person name="Kuo A."/>
            <person name="Sato A."/>
            <person name="Lyhne E.K."/>
            <person name="Kogle M.E."/>
            <person name="Wiebenga A."/>
            <person name="Kun R.S."/>
            <person name="Lubbers R.J."/>
            <person name="Makela M.R."/>
            <person name="Barry K."/>
            <person name="Chovatia M."/>
            <person name="Clum A."/>
            <person name="Daum C."/>
            <person name="Haridas S."/>
            <person name="He G."/>
            <person name="LaButti K."/>
            <person name="Lipzen A."/>
            <person name="Mondo S."/>
            <person name="Riley R."/>
            <person name="Salamov A."/>
            <person name="Simmons B.A."/>
            <person name="Magnuson J.K."/>
            <person name="Henrissat B."/>
            <person name="Mortensen U.H."/>
            <person name="Larsen T.O."/>
            <person name="Devries R.P."/>
            <person name="Grigoriev I.V."/>
            <person name="Machida M."/>
            <person name="Baker S.E."/>
            <person name="Andersen M.R."/>
        </authorList>
    </citation>
    <scope>NUCLEOTIDE SEQUENCE [LARGE SCALE GENOMIC DNA]</scope>
    <source>
        <strain evidence="3">CBS 553.77</strain>
    </source>
</reference>